<keyword evidence="2" id="KW-0040">ANK repeat</keyword>
<reference evidence="4 5" key="1">
    <citation type="submission" date="2018-12" db="EMBL/GenBank/DDBJ databases">
        <title>Draft genome sequence of Xylaria grammica IHI A82.</title>
        <authorList>
            <person name="Buettner E."/>
            <person name="Kellner H."/>
        </authorList>
    </citation>
    <scope>NUCLEOTIDE SEQUENCE [LARGE SCALE GENOMIC DNA]</scope>
    <source>
        <strain evidence="4 5">IHI A82</strain>
    </source>
</reference>
<dbReference type="InterPro" id="IPR051578">
    <property type="entry name" value="GDPD"/>
</dbReference>
<dbReference type="Pfam" id="PF03009">
    <property type="entry name" value="GDPD"/>
    <property type="match status" value="1"/>
</dbReference>
<feature type="repeat" description="ANK" evidence="2">
    <location>
        <begin position="164"/>
        <end position="196"/>
    </location>
</feature>
<dbReference type="SUPFAM" id="SSF48403">
    <property type="entry name" value="Ankyrin repeat"/>
    <property type="match status" value="1"/>
</dbReference>
<keyword evidence="5" id="KW-1185">Reference proteome</keyword>
<dbReference type="Proteomes" id="UP000286045">
    <property type="component" value="Unassembled WGS sequence"/>
</dbReference>
<dbReference type="SUPFAM" id="SSF51695">
    <property type="entry name" value="PLC-like phosphodiesterases"/>
    <property type="match status" value="1"/>
</dbReference>
<evidence type="ECO:0000256" key="1">
    <source>
        <dbReference type="ARBA" id="ARBA00022801"/>
    </source>
</evidence>
<evidence type="ECO:0000313" key="4">
    <source>
        <dbReference type="EMBL" id="RWA09283.1"/>
    </source>
</evidence>
<name>A0A439D4G5_9PEZI</name>
<dbReference type="InterPro" id="IPR017946">
    <property type="entry name" value="PLC-like_Pdiesterase_TIM-brl"/>
</dbReference>
<dbReference type="AlphaFoldDB" id="A0A439D4G5"/>
<dbReference type="Gene3D" id="3.20.20.190">
    <property type="entry name" value="Phosphatidylinositol (PI) phosphodiesterase"/>
    <property type="match status" value="1"/>
</dbReference>
<proteinExistence type="predicted"/>
<organism evidence="4 5">
    <name type="scientific">Xylaria grammica</name>
    <dbReference type="NCBI Taxonomy" id="363999"/>
    <lineage>
        <taxon>Eukaryota</taxon>
        <taxon>Fungi</taxon>
        <taxon>Dikarya</taxon>
        <taxon>Ascomycota</taxon>
        <taxon>Pezizomycotina</taxon>
        <taxon>Sordariomycetes</taxon>
        <taxon>Xylariomycetidae</taxon>
        <taxon>Xylariales</taxon>
        <taxon>Xylariaceae</taxon>
        <taxon>Xylaria</taxon>
    </lineage>
</organism>
<evidence type="ECO:0000313" key="5">
    <source>
        <dbReference type="Proteomes" id="UP000286045"/>
    </source>
</evidence>
<dbReference type="Gene3D" id="1.25.40.20">
    <property type="entry name" value="Ankyrin repeat-containing domain"/>
    <property type="match status" value="2"/>
</dbReference>
<comment type="caution">
    <text evidence="4">The sequence shown here is derived from an EMBL/GenBank/DDBJ whole genome shotgun (WGS) entry which is preliminary data.</text>
</comment>
<keyword evidence="1" id="KW-0378">Hydrolase</keyword>
<dbReference type="SMART" id="SM00248">
    <property type="entry name" value="ANK"/>
    <property type="match status" value="3"/>
</dbReference>
<evidence type="ECO:0000256" key="2">
    <source>
        <dbReference type="PROSITE-ProRule" id="PRU00023"/>
    </source>
</evidence>
<dbReference type="InterPro" id="IPR002110">
    <property type="entry name" value="Ankyrin_rpt"/>
</dbReference>
<dbReference type="PROSITE" id="PS51704">
    <property type="entry name" value="GP_PDE"/>
    <property type="match status" value="1"/>
</dbReference>
<sequence length="648" mass="71172">MSGRSSALDVFAHILQLLEPANAKELFTSCPDDVPLLHFLAKNGLLEWCRLVLERIRGIGEEFNITTVILSADSLKLTPLHYALIYHHSRVVEFFSETLVKTRGDYATSDCQALLGSYLSLAVKFGKSDVVARISHITNPDVKSIYGITALHPGRGVDVAEHPRGWTPLFEAAVNGWAGAVQYLIKHGANTAVTDYGGWTAEELATYRGHLAIAELVKGAGSIEHTQSIADTSRPAKKAMIYRAGAEPGDTIVNLNLGPMQIERNSPPVQLKHFSQDHIGAKESLFNLNISAAGQTHRVRLPILDDRTNVPLIFVFPQGADLQVSFKIFRDDPEQGLTFSKSFIAAADAGASFVEFDVQVTRDLTPVIYHDFSLSESGTDIPIHDLTVDQYKYASSVQTSHRIPDTDKKEDSCVPLFAKARPRSLSQSCGVDPGVSQIRDRLKHTVDFREKGMKSNIRGDVIQQPLATLKDLFDEVPKTVGFNIEIKYPRFHETVGAGVAPVALELNLCVDTILEQVHLYGGDRPIVFSSFTPEVCILLSLKQRAYPVMFITNAGKLPMIDVEKRAANMHVAVKFAKLWNLAGIVFASEPLLLCPRLINYVKSFGLVCASYGPRNSLPDDVVVQALAGLDVLILDRVGLVAKTLKKLT</sequence>
<dbReference type="InterPro" id="IPR030395">
    <property type="entry name" value="GP_PDE_dom"/>
</dbReference>
<dbReference type="InterPro" id="IPR036770">
    <property type="entry name" value="Ankyrin_rpt-contain_sf"/>
</dbReference>
<dbReference type="GO" id="GO:0047389">
    <property type="term" value="F:glycerophosphocholine phosphodiesterase activity"/>
    <property type="evidence" value="ECO:0007669"/>
    <property type="project" value="TreeGrafter"/>
</dbReference>
<protein>
    <recommendedName>
        <fullName evidence="3">GP-PDE domain-containing protein</fullName>
    </recommendedName>
</protein>
<dbReference type="STRING" id="363999.A0A439D4G5"/>
<feature type="domain" description="GP-PDE" evidence="3">
    <location>
        <begin position="312"/>
        <end position="644"/>
    </location>
</feature>
<dbReference type="Pfam" id="PF12796">
    <property type="entry name" value="Ank_2"/>
    <property type="match status" value="1"/>
</dbReference>
<evidence type="ECO:0000259" key="3">
    <source>
        <dbReference type="PROSITE" id="PS51704"/>
    </source>
</evidence>
<dbReference type="EMBL" id="RYZI01000160">
    <property type="protein sequence ID" value="RWA09283.1"/>
    <property type="molecule type" value="Genomic_DNA"/>
</dbReference>
<gene>
    <name evidence="4" type="ORF">EKO27_g5814</name>
</gene>
<dbReference type="PROSITE" id="PS50297">
    <property type="entry name" value="ANK_REP_REGION"/>
    <property type="match status" value="1"/>
</dbReference>
<dbReference type="PANTHER" id="PTHR22958">
    <property type="entry name" value="GLYCEROPHOSPHORYL DIESTER PHOSPHODIESTERASE"/>
    <property type="match status" value="1"/>
</dbReference>
<accession>A0A439D4G5</accession>
<dbReference type="PANTHER" id="PTHR22958:SF1">
    <property type="entry name" value="GLYCEROPHOSPHOCHOLINE PHOSPHODIESTERASE GPCPD1"/>
    <property type="match status" value="1"/>
</dbReference>
<dbReference type="PROSITE" id="PS50088">
    <property type="entry name" value="ANK_REPEAT"/>
    <property type="match status" value="1"/>
</dbReference>
<dbReference type="GO" id="GO:0046475">
    <property type="term" value="P:glycerophospholipid catabolic process"/>
    <property type="evidence" value="ECO:0007669"/>
    <property type="project" value="TreeGrafter"/>
</dbReference>